<protein>
    <recommendedName>
        <fullName evidence="1">FAS1-like dehydratase domain-containing protein</fullName>
    </recommendedName>
</protein>
<dbReference type="Pfam" id="PF13452">
    <property type="entry name" value="FAS1_DH_region"/>
    <property type="match status" value="1"/>
</dbReference>
<accession>C1B5U8</accession>
<organism evidence="2 3">
    <name type="scientific">Rhodococcus opacus (strain B4)</name>
    <dbReference type="NCBI Taxonomy" id="632772"/>
    <lineage>
        <taxon>Bacteria</taxon>
        <taxon>Bacillati</taxon>
        <taxon>Actinomycetota</taxon>
        <taxon>Actinomycetes</taxon>
        <taxon>Mycobacteriales</taxon>
        <taxon>Nocardiaceae</taxon>
        <taxon>Rhodococcus</taxon>
    </lineage>
</organism>
<dbReference type="Gene3D" id="3.10.129.10">
    <property type="entry name" value="Hotdog Thioesterase"/>
    <property type="match status" value="1"/>
</dbReference>
<evidence type="ECO:0000313" key="2">
    <source>
        <dbReference type="EMBL" id="BAH55359.1"/>
    </source>
</evidence>
<dbReference type="SUPFAM" id="SSF54637">
    <property type="entry name" value="Thioesterase/thiol ester dehydrase-isomerase"/>
    <property type="match status" value="1"/>
</dbReference>
<feature type="domain" description="FAS1-like dehydratase" evidence="1">
    <location>
        <begin position="12"/>
        <end position="134"/>
    </location>
</feature>
<dbReference type="AlphaFoldDB" id="C1B5U8"/>
<dbReference type="EMBL" id="AP011115">
    <property type="protein sequence ID" value="BAH55359.1"/>
    <property type="molecule type" value="Genomic_DNA"/>
</dbReference>
<dbReference type="InterPro" id="IPR029069">
    <property type="entry name" value="HotDog_dom_sf"/>
</dbReference>
<gene>
    <name evidence="2" type="ordered locus">ROP_71120</name>
</gene>
<proteinExistence type="predicted"/>
<dbReference type="OrthoDB" id="5415111at2"/>
<dbReference type="STRING" id="632772.ROP_71120"/>
<sequence length="149" mass="16368">MTIPSTEPAPKGAVSQEWEMFVERGKIREFATAMQSDNPDYAGADAIVPPTFLITAAQWAPPGVRLTLGFERKRLLHGEQEYIFHGALPTAGDRLLARERVVDRFEKPGKKGGLMRFAVIATEFHSPEGELIAEARGTFIETAAKEGAK</sequence>
<dbReference type="Proteomes" id="UP000002212">
    <property type="component" value="Chromosome"/>
</dbReference>
<name>C1B5U8_RHOOB</name>
<dbReference type="RefSeq" id="WP_015890778.1">
    <property type="nucleotide sequence ID" value="NC_012522.1"/>
</dbReference>
<dbReference type="HOGENOM" id="CLU_116276_1_2_11"/>
<dbReference type="KEGG" id="rop:ROP_71120"/>
<evidence type="ECO:0000313" key="3">
    <source>
        <dbReference type="Proteomes" id="UP000002212"/>
    </source>
</evidence>
<reference evidence="2 3" key="1">
    <citation type="submission" date="2009-03" db="EMBL/GenBank/DDBJ databases">
        <title>Comparison of the complete genome sequences of Rhodococcus erythropolis PR4 and Rhodococcus opacus B4.</title>
        <authorList>
            <person name="Takarada H."/>
            <person name="Sekine M."/>
            <person name="Hosoyama A."/>
            <person name="Yamada R."/>
            <person name="Fujisawa T."/>
            <person name="Omata S."/>
            <person name="Shimizu A."/>
            <person name="Tsukatani N."/>
            <person name="Tanikawa S."/>
            <person name="Fujita N."/>
            <person name="Harayama S."/>
        </authorList>
    </citation>
    <scope>NUCLEOTIDE SEQUENCE [LARGE SCALE GENOMIC DNA]</scope>
    <source>
        <strain evidence="2 3">B4</strain>
    </source>
</reference>
<dbReference type="InterPro" id="IPR039569">
    <property type="entry name" value="FAS1-like_DH_region"/>
</dbReference>
<dbReference type="PATRIC" id="fig|632772.20.peg.7419"/>
<evidence type="ECO:0000259" key="1">
    <source>
        <dbReference type="Pfam" id="PF13452"/>
    </source>
</evidence>